<accession>A0A6L6PKT3</accession>
<evidence type="ECO:0000313" key="3">
    <source>
        <dbReference type="Proteomes" id="UP000475582"/>
    </source>
</evidence>
<dbReference type="EMBL" id="WNKY01000023">
    <property type="protein sequence ID" value="MTV39728.1"/>
    <property type="molecule type" value="Genomic_DNA"/>
</dbReference>
<reference evidence="2 3" key="1">
    <citation type="submission" date="2019-11" db="EMBL/GenBank/DDBJ databases">
        <title>Type strains purchased from KCTC, JCM and DSMZ.</title>
        <authorList>
            <person name="Lu H."/>
        </authorList>
    </citation>
    <scope>NUCLEOTIDE SEQUENCE [LARGE SCALE GENOMIC DNA]</scope>
    <source>
        <strain evidence="2 3">KCTC 22382</strain>
    </source>
</reference>
<dbReference type="Pfam" id="PF04612">
    <property type="entry name" value="T2SSM"/>
    <property type="match status" value="1"/>
</dbReference>
<dbReference type="GO" id="GO:0015627">
    <property type="term" value="C:type II protein secretion system complex"/>
    <property type="evidence" value="ECO:0007669"/>
    <property type="project" value="InterPro"/>
</dbReference>
<dbReference type="GO" id="GO:0015628">
    <property type="term" value="P:protein secretion by the type II secretion system"/>
    <property type="evidence" value="ECO:0007669"/>
    <property type="project" value="InterPro"/>
</dbReference>
<sequence length="249" mass="27199">MKQQLLQQWIKLSTKLDAMTLRERAMVFVAVVASILFLLYTVSAEPLLNKQKALRTQIKQQQNQIAGIDMEITAMAQGFVIDPDAATREKLQAVRREIDTTSAGLMAVQKGLVAPDKIAPLLEHLLRGNGKLKLMSMKTLPVTGLNEAAQAAQPAAPAAAPAPVAGAAAGPAPAAPPPPPKPRELLYRHGVEIVLQGSYLDMVNYMDALESLPVQLFWGKAKLDAQQYPNSRLTLTLYTLSLDRKWMKL</sequence>
<protein>
    <recommendedName>
        <fullName evidence="4">MSHA biogenesis protein MshJ</fullName>
    </recommendedName>
</protein>
<evidence type="ECO:0000256" key="1">
    <source>
        <dbReference type="SAM" id="MobiDB-lite"/>
    </source>
</evidence>
<dbReference type="OrthoDB" id="9151209at2"/>
<evidence type="ECO:0008006" key="4">
    <source>
        <dbReference type="Google" id="ProtNLM"/>
    </source>
</evidence>
<name>A0A6L6PKT3_9BURK</name>
<organism evidence="2 3">
    <name type="scientific">Duganella radicis</name>
    <dbReference type="NCBI Taxonomy" id="551988"/>
    <lineage>
        <taxon>Bacteria</taxon>
        <taxon>Pseudomonadati</taxon>
        <taxon>Pseudomonadota</taxon>
        <taxon>Betaproteobacteria</taxon>
        <taxon>Burkholderiales</taxon>
        <taxon>Oxalobacteraceae</taxon>
        <taxon>Telluria group</taxon>
        <taxon>Duganella</taxon>
    </lineage>
</organism>
<dbReference type="Proteomes" id="UP000475582">
    <property type="component" value="Unassembled WGS sequence"/>
</dbReference>
<feature type="compositionally biased region" description="Low complexity" evidence="1">
    <location>
        <begin position="163"/>
        <end position="172"/>
    </location>
</feature>
<dbReference type="RefSeq" id="WP_155465529.1">
    <property type="nucleotide sequence ID" value="NZ_WNKY01000023.1"/>
</dbReference>
<feature type="region of interest" description="Disordered" evidence="1">
    <location>
        <begin position="163"/>
        <end position="183"/>
    </location>
</feature>
<evidence type="ECO:0000313" key="2">
    <source>
        <dbReference type="EMBL" id="MTV39728.1"/>
    </source>
</evidence>
<dbReference type="InterPro" id="IPR007690">
    <property type="entry name" value="T2SS_GspM"/>
</dbReference>
<keyword evidence="3" id="KW-1185">Reference proteome</keyword>
<dbReference type="AlphaFoldDB" id="A0A6L6PKT3"/>
<proteinExistence type="predicted"/>
<gene>
    <name evidence="2" type="ORF">GM676_19370</name>
</gene>
<comment type="caution">
    <text evidence="2">The sequence shown here is derived from an EMBL/GenBank/DDBJ whole genome shotgun (WGS) entry which is preliminary data.</text>
</comment>